<feature type="domain" description="LysM" evidence="1">
    <location>
        <begin position="1"/>
        <end position="44"/>
    </location>
</feature>
<dbReference type="SUPFAM" id="SSF54106">
    <property type="entry name" value="LysM domain"/>
    <property type="match status" value="1"/>
</dbReference>
<dbReference type="AlphaFoldDB" id="A0A6A5T1J0"/>
<keyword evidence="3" id="KW-1185">Reference proteome</keyword>
<dbReference type="InterPro" id="IPR018392">
    <property type="entry name" value="LysM"/>
</dbReference>
<dbReference type="PROSITE" id="PS51782">
    <property type="entry name" value="LYSM"/>
    <property type="match status" value="1"/>
</dbReference>
<evidence type="ECO:0000259" key="1">
    <source>
        <dbReference type="PROSITE" id="PS51782"/>
    </source>
</evidence>
<feature type="non-terminal residue" evidence="2">
    <location>
        <position position="86"/>
    </location>
</feature>
<protein>
    <recommendedName>
        <fullName evidence="1">LysM domain-containing protein</fullName>
    </recommendedName>
</protein>
<evidence type="ECO:0000313" key="2">
    <source>
        <dbReference type="EMBL" id="KAF1945864.1"/>
    </source>
</evidence>
<dbReference type="Proteomes" id="UP000800038">
    <property type="component" value="Unassembled WGS sequence"/>
</dbReference>
<dbReference type="Gene3D" id="3.10.350.10">
    <property type="entry name" value="LysM domain"/>
    <property type="match status" value="1"/>
</dbReference>
<name>A0A6A5T1J0_9PLEO</name>
<dbReference type="InterPro" id="IPR036779">
    <property type="entry name" value="LysM_dom_sf"/>
</dbReference>
<feature type="non-terminal residue" evidence="2">
    <location>
        <position position="1"/>
    </location>
</feature>
<accession>A0A6A5T1J0</accession>
<evidence type="ECO:0000313" key="3">
    <source>
        <dbReference type="Proteomes" id="UP000800038"/>
    </source>
</evidence>
<proteinExistence type="predicted"/>
<reference evidence="2" key="1">
    <citation type="journal article" date="2020" name="Stud. Mycol.">
        <title>101 Dothideomycetes genomes: a test case for predicting lifestyles and emergence of pathogens.</title>
        <authorList>
            <person name="Haridas S."/>
            <person name="Albert R."/>
            <person name="Binder M."/>
            <person name="Bloem J."/>
            <person name="Labutti K."/>
            <person name="Salamov A."/>
            <person name="Andreopoulos B."/>
            <person name="Baker S."/>
            <person name="Barry K."/>
            <person name="Bills G."/>
            <person name="Bluhm B."/>
            <person name="Cannon C."/>
            <person name="Castanera R."/>
            <person name="Culley D."/>
            <person name="Daum C."/>
            <person name="Ezra D."/>
            <person name="Gonzalez J."/>
            <person name="Henrissat B."/>
            <person name="Kuo A."/>
            <person name="Liang C."/>
            <person name="Lipzen A."/>
            <person name="Lutzoni F."/>
            <person name="Magnuson J."/>
            <person name="Mondo S."/>
            <person name="Nolan M."/>
            <person name="Ohm R."/>
            <person name="Pangilinan J."/>
            <person name="Park H.-J."/>
            <person name="Ramirez L."/>
            <person name="Alfaro M."/>
            <person name="Sun H."/>
            <person name="Tritt A."/>
            <person name="Yoshinaga Y."/>
            <person name="Zwiers L.-H."/>
            <person name="Turgeon B."/>
            <person name="Goodwin S."/>
            <person name="Spatafora J."/>
            <person name="Crous P."/>
            <person name="Grigoriev I."/>
        </authorList>
    </citation>
    <scope>NUCLEOTIDE SEQUENCE</scope>
    <source>
        <strain evidence="2">CBS 161.51</strain>
    </source>
</reference>
<dbReference type="EMBL" id="ML976007">
    <property type="protein sequence ID" value="KAF1945864.1"/>
    <property type="molecule type" value="Genomic_DNA"/>
</dbReference>
<organism evidence="2 3">
    <name type="scientific">Clathrospora elynae</name>
    <dbReference type="NCBI Taxonomy" id="706981"/>
    <lineage>
        <taxon>Eukaryota</taxon>
        <taxon>Fungi</taxon>
        <taxon>Dikarya</taxon>
        <taxon>Ascomycota</taxon>
        <taxon>Pezizomycotina</taxon>
        <taxon>Dothideomycetes</taxon>
        <taxon>Pleosporomycetidae</taxon>
        <taxon>Pleosporales</taxon>
        <taxon>Diademaceae</taxon>
        <taxon>Clathrospora</taxon>
    </lineage>
</organism>
<sequence>DVVENEICQTIAIRFGITIEQLFEYNAYLSKDCMNLWAKSSVCVAEVVVQPVLQNGNCGPDFDFATCRDTTFGKCCLTSDTCGSTE</sequence>
<gene>
    <name evidence="2" type="ORF">EJ02DRAFT_317836</name>
</gene>
<dbReference type="OrthoDB" id="5985073at2759"/>